<sequence length="219" mass="23621">MPGSSLWLLPPKSHPLAPLLPPLLTRTAHHFTSPHTFLPHITLTSEIPPSTHSPDPQAWLDALPLPAASSVVVKLGPLASEPVFFRKLYARVEKAGVAELGAVARAAVPGFEGRGEAREWVEGVYVPHLSLLYFMLLLFSGLALGASDEWARERLSLAPSHECPQVGAEGLAEVEKFVREAGINLEGEGDMGGWVGGRVVLVPTDRAIKDWAPIAEREL</sequence>
<dbReference type="OrthoDB" id="514292at2759"/>
<dbReference type="InterPro" id="IPR012386">
    <property type="entry name" value="Cyclic-nucl_3Pdiesterase"/>
</dbReference>
<keyword evidence="2" id="KW-1185">Reference proteome</keyword>
<dbReference type="Pfam" id="PF07823">
    <property type="entry name" value="CPDase"/>
    <property type="match status" value="1"/>
</dbReference>
<dbReference type="SUPFAM" id="SSF55144">
    <property type="entry name" value="LigT-like"/>
    <property type="match status" value="1"/>
</dbReference>
<name>A0A2T2P5A3_CORCC</name>
<proteinExistence type="predicted"/>
<dbReference type="AlphaFoldDB" id="A0A2T2P5A3"/>
<accession>A0A2T2P5A3</accession>
<dbReference type="GO" id="GO:0004113">
    <property type="term" value="F:2',3'-cyclic-nucleotide 3'-phosphodiesterase activity"/>
    <property type="evidence" value="ECO:0007669"/>
    <property type="project" value="TreeGrafter"/>
</dbReference>
<evidence type="ECO:0000313" key="1">
    <source>
        <dbReference type="EMBL" id="PSN72897.1"/>
    </source>
</evidence>
<dbReference type="InterPro" id="IPR009097">
    <property type="entry name" value="Cyclic_Pdiesterase"/>
</dbReference>
<gene>
    <name evidence="1" type="ORF">BS50DRAFT_653125</name>
</gene>
<dbReference type="STRING" id="1448308.A0A2T2P5A3"/>
<dbReference type="PANTHER" id="PTHR28141:SF1">
    <property type="entry name" value="2',3'-CYCLIC-NUCLEOTIDE 3'-PHOSPHODIESTERASE"/>
    <property type="match status" value="1"/>
</dbReference>
<reference evidence="1 2" key="1">
    <citation type="journal article" date="2018" name="Front. Microbiol.">
        <title>Genome-Wide Analysis of Corynespora cassiicola Leaf Fall Disease Putative Effectors.</title>
        <authorList>
            <person name="Lopez D."/>
            <person name="Ribeiro S."/>
            <person name="Label P."/>
            <person name="Fumanal B."/>
            <person name="Venisse J.S."/>
            <person name="Kohler A."/>
            <person name="de Oliveira R.R."/>
            <person name="Labutti K."/>
            <person name="Lipzen A."/>
            <person name="Lail K."/>
            <person name="Bauer D."/>
            <person name="Ohm R.A."/>
            <person name="Barry K.W."/>
            <person name="Spatafora J."/>
            <person name="Grigoriev I.V."/>
            <person name="Martin F.M."/>
            <person name="Pujade-Renaud V."/>
        </authorList>
    </citation>
    <scope>NUCLEOTIDE SEQUENCE [LARGE SCALE GENOMIC DNA]</scope>
    <source>
        <strain evidence="1 2">Philippines</strain>
    </source>
</reference>
<protein>
    <submittedName>
        <fullName evidence="1">2, 3 cyclic phosphodiesterase</fullName>
    </submittedName>
</protein>
<dbReference type="GO" id="GO:0009187">
    <property type="term" value="P:cyclic nucleotide metabolic process"/>
    <property type="evidence" value="ECO:0007669"/>
    <property type="project" value="TreeGrafter"/>
</dbReference>
<dbReference type="EMBL" id="KZ678129">
    <property type="protein sequence ID" value="PSN72897.1"/>
    <property type="molecule type" value="Genomic_DNA"/>
</dbReference>
<dbReference type="PANTHER" id="PTHR28141">
    <property type="entry name" value="2',3'-CYCLIC-NUCLEOTIDE 3'-PHOSPHODIESTERASE"/>
    <property type="match status" value="1"/>
</dbReference>
<organism evidence="1 2">
    <name type="scientific">Corynespora cassiicola Philippines</name>
    <dbReference type="NCBI Taxonomy" id="1448308"/>
    <lineage>
        <taxon>Eukaryota</taxon>
        <taxon>Fungi</taxon>
        <taxon>Dikarya</taxon>
        <taxon>Ascomycota</taxon>
        <taxon>Pezizomycotina</taxon>
        <taxon>Dothideomycetes</taxon>
        <taxon>Pleosporomycetidae</taxon>
        <taxon>Pleosporales</taxon>
        <taxon>Corynesporascaceae</taxon>
        <taxon>Corynespora</taxon>
    </lineage>
</organism>
<evidence type="ECO:0000313" key="2">
    <source>
        <dbReference type="Proteomes" id="UP000240883"/>
    </source>
</evidence>
<dbReference type="Proteomes" id="UP000240883">
    <property type="component" value="Unassembled WGS sequence"/>
</dbReference>
<dbReference type="Gene3D" id="3.90.1140.10">
    <property type="entry name" value="Cyclic phosphodiesterase"/>
    <property type="match status" value="1"/>
</dbReference>